<protein>
    <submittedName>
        <fullName evidence="6">Uncharacterized protein</fullName>
    </submittedName>
</protein>
<organism evidence="6 7">
    <name type="scientific">Micavibrio aeruginosavorus</name>
    <dbReference type="NCBI Taxonomy" id="349221"/>
    <lineage>
        <taxon>Bacteria</taxon>
        <taxon>Pseudomonadati</taxon>
        <taxon>Bdellovibrionota</taxon>
        <taxon>Bdellovibrionia</taxon>
        <taxon>Bdellovibrionales</taxon>
        <taxon>Pseudobdellovibrionaceae</taxon>
        <taxon>Micavibrio</taxon>
    </lineage>
</organism>
<proteinExistence type="predicted"/>
<feature type="signal peptide" evidence="3">
    <location>
        <begin position="1"/>
        <end position="17"/>
    </location>
</feature>
<dbReference type="GO" id="GO:0019867">
    <property type="term" value="C:outer membrane"/>
    <property type="evidence" value="ECO:0007669"/>
    <property type="project" value="InterPro"/>
</dbReference>
<sequence length="158" mass="15993">MKKTILTAMILSTVALAGCESLNGAGNKQLIGGGTGAVLGGLAGSQIGGGSGRLWATGAGVLLGALAGSEIGSSLDKADQVYAQQANQRAYSAPVGETIRWNNPDSGNYGTVTPTRTGTTSSGQTCREYQQTIYVGGKQESGYGTACQQADGSWKIVQ</sequence>
<evidence type="ECO:0000259" key="5">
    <source>
        <dbReference type="Pfam" id="PF16998"/>
    </source>
</evidence>
<evidence type="ECO:0000313" key="7">
    <source>
        <dbReference type="Proteomes" id="UP000249417"/>
    </source>
</evidence>
<dbReference type="AlphaFoldDB" id="A0A2W5PH19"/>
<dbReference type="InterPro" id="IPR016364">
    <property type="entry name" value="Surface_antigen_Rickettsia"/>
</dbReference>
<evidence type="ECO:0000259" key="4">
    <source>
        <dbReference type="Pfam" id="PF05433"/>
    </source>
</evidence>
<dbReference type="PIRSF" id="PIRSF002721">
    <property type="entry name" value="Surface_antigen_Rickettsia"/>
    <property type="match status" value="1"/>
</dbReference>
<dbReference type="InterPro" id="IPR032635">
    <property type="entry name" value="Anti_2"/>
</dbReference>
<keyword evidence="1 3" id="KW-0732">Signal</keyword>
<evidence type="ECO:0000256" key="2">
    <source>
        <dbReference type="ARBA" id="ARBA00023139"/>
    </source>
</evidence>
<dbReference type="Pfam" id="PF16998">
    <property type="entry name" value="17kDa_Anti_2"/>
    <property type="match status" value="1"/>
</dbReference>
<dbReference type="EMBL" id="QFQB01000126">
    <property type="protein sequence ID" value="PZQ43847.1"/>
    <property type="molecule type" value="Genomic_DNA"/>
</dbReference>
<evidence type="ECO:0000313" key="6">
    <source>
        <dbReference type="EMBL" id="PZQ43847.1"/>
    </source>
</evidence>
<reference evidence="6 7" key="1">
    <citation type="submission" date="2017-08" db="EMBL/GenBank/DDBJ databases">
        <title>Infants hospitalized years apart are colonized by the same room-sourced microbial strains.</title>
        <authorList>
            <person name="Brooks B."/>
            <person name="Olm M.R."/>
            <person name="Firek B.A."/>
            <person name="Baker R."/>
            <person name="Thomas B.C."/>
            <person name="Morowitz M.J."/>
            <person name="Banfield J.F."/>
        </authorList>
    </citation>
    <scope>NUCLEOTIDE SEQUENCE [LARGE SCALE GENOMIC DNA]</scope>
    <source>
        <strain evidence="6">S2_005_002_R2_29</strain>
    </source>
</reference>
<evidence type="ECO:0000256" key="1">
    <source>
        <dbReference type="ARBA" id="ARBA00022729"/>
    </source>
</evidence>
<feature type="domain" description="Surface antigen" evidence="5">
    <location>
        <begin position="77"/>
        <end position="157"/>
    </location>
</feature>
<feature type="chain" id="PRO_5015861085" evidence="3">
    <location>
        <begin position="18"/>
        <end position="158"/>
    </location>
</feature>
<gene>
    <name evidence="6" type="ORF">DI551_11320</name>
</gene>
<dbReference type="PROSITE" id="PS51257">
    <property type="entry name" value="PROKAR_LIPOPROTEIN"/>
    <property type="match status" value="1"/>
</dbReference>
<keyword evidence="2" id="KW-0449">Lipoprotein</keyword>
<keyword evidence="2" id="KW-0564">Palmitate</keyword>
<dbReference type="Proteomes" id="UP000249417">
    <property type="component" value="Unassembled WGS sequence"/>
</dbReference>
<accession>A0A2W5PH19</accession>
<comment type="caution">
    <text evidence="6">The sequence shown here is derived from an EMBL/GenBank/DDBJ whole genome shotgun (WGS) entry which is preliminary data.</text>
</comment>
<feature type="domain" description="Glycine zipper 2TM" evidence="4">
    <location>
        <begin position="31"/>
        <end position="72"/>
    </location>
</feature>
<name>A0A2W5PH19_9BACT</name>
<dbReference type="InterPro" id="IPR008816">
    <property type="entry name" value="Gly_zipper_2TM_dom"/>
</dbReference>
<dbReference type="Pfam" id="PF05433">
    <property type="entry name" value="Rick_17kDa_Anti"/>
    <property type="match status" value="1"/>
</dbReference>
<evidence type="ECO:0000256" key="3">
    <source>
        <dbReference type="SAM" id="SignalP"/>
    </source>
</evidence>